<feature type="transmembrane region" description="Helical" evidence="15">
    <location>
        <begin position="467"/>
        <end position="489"/>
    </location>
</feature>
<name>A0AAV4HSU7_9GAST</name>
<evidence type="ECO:0000256" key="4">
    <source>
        <dbReference type="ARBA" id="ARBA00022475"/>
    </source>
</evidence>
<evidence type="ECO:0000256" key="6">
    <source>
        <dbReference type="ARBA" id="ARBA00022989"/>
    </source>
</evidence>
<dbReference type="InterPro" id="IPR018212">
    <property type="entry name" value="Na/solute_symporter_CS"/>
</dbReference>
<evidence type="ECO:0000256" key="9">
    <source>
        <dbReference type="ARBA" id="ARBA00023136"/>
    </source>
</evidence>
<dbReference type="PROSITE" id="PS50283">
    <property type="entry name" value="NA_SOLUT_SYMP_3"/>
    <property type="match status" value="1"/>
</dbReference>
<feature type="transmembrane region" description="Helical" evidence="15">
    <location>
        <begin position="436"/>
        <end position="455"/>
    </location>
</feature>
<dbReference type="PANTHER" id="PTHR42985:SF2">
    <property type="entry name" value="SODIUM-DEPENDENT MULTIVITAMIN TRANSPORTER"/>
    <property type="match status" value="1"/>
</dbReference>
<comment type="caution">
    <text evidence="16">The sequence shown here is derived from an EMBL/GenBank/DDBJ whole genome shotgun (WGS) entry which is preliminary data.</text>
</comment>
<dbReference type="InterPro" id="IPR038377">
    <property type="entry name" value="Na/Glc_symporter_sf"/>
</dbReference>
<feature type="transmembrane region" description="Helical" evidence="15">
    <location>
        <begin position="268"/>
        <end position="286"/>
    </location>
</feature>
<evidence type="ECO:0000256" key="10">
    <source>
        <dbReference type="ARBA" id="ARBA00023180"/>
    </source>
</evidence>
<keyword evidence="9 15" id="KW-0472">Membrane</keyword>
<proteinExistence type="inferred from homology"/>
<evidence type="ECO:0000256" key="13">
    <source>
        <dbReference type="RuleBase" id="RU362091"/>
    </source>
</evidence>
<dbReference type="PROSITE" id="PS00456">
    <property type="entry name" value="NA_SOLUT_SYMP_1"/>
    <property type="match status" value="1"/>
</dbReference>
<dbReference type="Gene3D" id="1.20.1730.10">
    <property type="entry name" value="Sodium/glucose cotransporter"/>
    <property type="match status" value="1"/>
</dbReference>
<evidence type="ECO:0000256" key="5">
    <source>
        <dbReference type="ARBA" id="ARBA00022692"/>
    </source>
</evidence>
<dbReference type="PANTHER" id="PTHR42985">
    <property type="entry name" value="SODIUM-COUPLED MONOCARBOXYLATE TRANSPORTER"/>
    <property type="match status" value="1"/>
</dbReference>
<comment type="catalytic activity">
    <reaction evidence="12">
        <text>iodide(out) + 2 Na(+)(out) = iodide(in) + 2 Na(+)(in)</text>
        <dbReference type="Rhea" id="RHEA:71207"/>
        <dbReference type="ChEBI" id="CHEBI:16382"/>
        <dbReference type="ChEBI" id="CHEBI:29101"/>
    </reaction>
</comment>
<evidence type="ECO:0000256" key="11">
    <source>
        <dbReference type="ARBA" id="ARBA00023201"/>
    </source>
</evidence>
<dbReference type="GO" id="GO:0015075">
    <property type="term" value="F:monoatomic ion transmembrane transporter activity"/>
    <property type="evidence" value="ECO:0007669"/>
    <property type="project" value="UniProtKB-ARBA"/>
</dbReference>
<gene>
    <name evidence="16" type="ORF">ElyMa_006404400</name>
</gene>
<keyword evidence="5 15" id="KW-0812">Transmembrane</keyword>
<dbReference type="EMBL" id="BMAT01012857">
    <property type="protein sequence ID" value="GFS00670.1"/>
    <property type="molecule type" value="Genomic_DNA"/>
</dbReference>
<evidence type="ECO:0000256" key="8">
    <source>
        <dbReference type="ARBA" id="ARBA00023065"/>
    </source>
</evidence>
<feature type="transmembrane region" description="Helical" evidence="15">
    <location>
        <begin position="187"/>
        <end position="206"/>
    </location>
</feature>
<dbReference type="GO" id="GO:0098660">
    <property type="term" value="P:inorganic ion transmembrane transport"/>
    <property type="evidence" value="ECO:0007669"/>
    <property type="project" value="UniProtKB-ARBA"/>
</dbReference>
<evidence type="ECO:0000256" key="14">
    <source>
        <dbReference type="SAM" id="MobiDB-lite"/>
    </source>
</evidence>
<keyword evidence="8" id="KW-0406">Ion transport</keyword>
<evidence type="ECO:0000256" key="2">
    <source>
        <dbReference type="ARBA" id="ARBA00006434"/>
    </source>
</evidence>
<feature type="transmembrane region" description="Helical" evidence="15">
    <location>
        <begin position="42"/>
        <end position="61"/>
    </location>
</feature>
<dbReference type="GO" id="GO:0005886">
    <property type="term" value="C:plasma membrane"/>
    <property type="evidence" value="ECO:0007669"/>
    <property type="project" value="UniProtKB-SubCell"/>
</dbReference>
<keyword evidence="17" id="KW-1185">Reference proteome</keyword>
<dbReference type="GO" id="GO:0015293">
    <property type="term" value="F:symporter activity"/>
    <property type="evidence" value="ECO:0007669"/>
    <property type="project" value="TreeGrafter"/>
</dbReference>
<dbReference type="InterPro" id="IPR001734">
    <property type="entry name" value="Na/solute_symporter"/>
</dbReference>
<evidence type="ECO:0000256" key="15">
    <source>
        <dbReference type="SAM" id="Phobius"/>
    </source>
</evidence>
<organism evidence="16 17">
    <name type="scientific">Elysia marginata</name>
    <dbReference type="NCBI Taxonomy" id="1093978"/>
    <lineage>
        <taxon>Eukaryota</taxon>
        <taxon>Metazoa</taxon>
        <taxon>Spiralia</taxon>
        <taxon>Lophotrochozoa</taxon>
        <taxon>Mollusca</taxon>
        <taxon>Gastropoda</taxon>
        <taxon>Heterobranchia</taxon>
        <taxon>Euthyneura</taxon>
        <taxon>Panpulmonata</taxon>
        <taxon>Sacoglossa</taxon>
        <taxon>Placobranchoidea</taxon>
        <taxon>Plakobranchidae</taxon>
        <taxon>Elysia</taxon>
    </lineage>
</organism>
<evidence type="ECO:0000256" key="3">
    <source>
        <dbReference type="ARBA" id="ARBA00022448"/>
    </source>
</evidence>
<keyword evidence="11" id="KW-0739">Sodium transport</keyword>
<keyword evidence="7" id="KW-0915">Sodium</keyword>
<evidence type="ECO:0000256" key="1">
    <source>
        <dbReference type="ARBA" id="ARBA00004651"/>
    </source>
</evidence>
<feature type="transmembrane region" description="Helical" evidence="15">
    <location>
        <begin position="410"/>
        <end position="430"/>
    </location>
</feature>
<dbReference type="NCBIfam" id="TIGR00813">
    <property type="entry name" value="sss"/>
    <property type="match status" value="1"/>
</dbReference>
<evidence type="ECO:0000256" key="12">
    <source>
        <dbReference type="ARBA" id="ARBA00036099"/>
    </source>
</evidence>
<accession>A0AAV4HSU7</accession>
<feature type="transmembrane region" description="Helical" evidence="15">
    <location>
        <begin position="111"/>
        <end position="135"/>
    </location>
</feature>
<feature type="transmembrane region" description="Helical" evidence="15">
    <location>
        <begin position="82"/>
        <end position="99"/>
    </location>
</feature>
<feature type="transmembrane region" description="Helical" evidence="15">
    <location>
        <begin position="218"/>
        <end position="236"/>
    </location>
</feature>
<dbReference type="Pfam" id="PF00474">
    <property type="entry name" value="SSF"/>
    <property type="match status" value="1"/>
</dbReference>
<protein>
    <submittedName>
        <fullName evidence="16">Sodium-coupled monocarboxylate transporter</fullName>
    </submittedName>
</protein>
<dbReference type="InterPro" id="IPR051163">
    <property type="entry name" value="Sodium:Solute_Symporter_SSF"/>
</dbReference>
<keyword evidence="4" id="KW-1003">Cell membrane</keyword>
<dbReference type="Proteomes" id="UP000762676">
    <property type="component" value="Unassembled WGS sequence"/>
</dbReference>
<comment type="similarity">
    <text evidence="2 13">Belongs to the sodium:solute symporter (SSF) (TC 2.A.21) family.</text>
</comment>
<keyword evidence="10" id="KW-0325">Glycoprotein</keyword>
<feature type="transmembrane region" description="Helical" evidence="15">
    <location>
        <begin position="540"/>
        <end position="564"/>
    </location>
</feature>
<evidence type="ECO:0000256" key="7">
    <source>
        <dbReference type="ARBA" id="ARBA00023053"/>
    </source>
</evidence>
<dbReference type="CDD" id="cd11492">
    <property type="entry name" value="SLC5sbd_NIS-SMVT"/>
    <property type="match status" value="1"/>
</dbReference>
<feature type="transmembrane region" description="Helical" evidence="15">
    <location>
        <begin position="156"/>
        <end position="175"/>
    </location>
</feature>
<keyword evidence="3" id="KW-0813">Transport</keyword>
<keyword evidence="6 15" id="KW-1133">Transmembrane helix</keyword>
<evidence type="ECO:0000313" key="16">
    <source>
        <dbReference type="EMBL" id="GFS00670.1"/>
    </source>
</evidence>
<dbReference type="AlphaFoldDB" id="A0AAV4HSU7"/>
<feature type="transmembrane region" description="Helical" evidence="15">
    <location>
        <begin position="307"/>
        <end position="332"/>
    </location>
</feature>
<comment type="subcellular location">
    <subcellularLocation>
        <location evidence="1">Cell membrane</location>
        <topology evidence="1">Multi-pass membrane protein</topology>
    </subcellularLocation>
</comment>
<sequence>MSTQQPDPEGSCKIPGIPREPVFHGDYSFNTGTLKQFTALDYVLFAAVLTISASIGLFYAWHDRRKKALDDYLLAGRSMNPIPVGLSLLASFMSAITLLGTPAEMYNFTTVYFWIGLGYFLVIAAAAHIYIPVFYKLQVTSSYEYLEKRFSKGVRTAASLTFVLQMILYMALVLYAPSLALNAVTGFPLWGAVISVGLVCTIYTAVGGMKAVLWTDSFQVMMMLVGYLAILIRGATTVGSWSTAWESAHRTNRVKFDDFSLDPSVRHSVWSLVFGAYFTWVAIFGVNQAQVQRCVTCRSLKEVQIALWMNFPGLCLILYLGCFIGIYMAAFYENCDPLKTNFVSDSNQLLPMFVMDVLGDVIGLPGLFVSGLFSGALSTISSGLNSISAVILEDIVKNYVGNVNDKRARIISQVLALIFGVICLGLTYVASNLGSVLQAALSLFGMIGGPLLGLFSLGMFFPWANSWGAFSGLFGSLVLMFWIGGGAAVVKPPQEKAMRCISNCNMTAFDNQTLSALLAPWKVPKEFDSSPPNELYTLSYLWYSAVAVGACITIGLIVSFITGYKKPRDVDPRLIVPLCDVVFPFCFLPEKIRKPLRFGIDHEGKFNEQISHDTQIKKFRDADDTERHTNNKMESNGHERNGTEYRDGDTIELEPRA</sequence>
<feature type="region of interest" description="Disordered" evidence="14">
    <location>
        <begin position="619"/>
        <end position="657"/>
    </location>
</feature>
<dbReference type="GO" id="GO:0006814">
    <property type="term" value="P:sodium ion transport"/>
    <property type="evidence" value="ECO:0007669"/>
    <property type="project" value="UniProtKB-KW"/>
</dbReference>
<evidence type="ECO:0000313" key="17">
    <source>
        <dbReference type="Proteomes" id="UP000762676"/>
    </source>
</evidence>
<reference evidence="16 17" key="1">
    <citation type="journal article" date="2021" name="Elife">
        <title>Chloroplast acquisition without the gene transfer in kleptoplastic sea slugs, Plakobranchus ocellatus.</title>
        <authorList>
            <person name="Maeda T."/>
            <person name="Takahashi S."/>
            <person name="Yoshida T."/>
            <person name="Shimamura S."/>
            <person name="Takaki Y."/>
            <person name="Nagai Y."/>
            <person name="Toyoda A."/>
            <person name="Suzuki Y."/>
            <person name="Arimoto A."/>
            <person name="Ishii H."/>
            <person name="Satoh N."/>
            <person name="Nishiyama T."/>
            <person name="Hasebe M."/>
            <person name="Maruyama T."/>
            <person name="Minagawa J."/>
            <person name="Obokata J."/>
            <person name="Shigenobu S."/>
        </authorList>
    </citation>
    <scope>NUCLEOTIDE SEQUENCE [LARGE SCALE GENOMIC DNA]</scope>
</reference>